<name>A0A067TAI2_GALM3</name>
<dbReference type="PANTHER" id="PTHR37331">
    <property type="entry name" value="YALI0F11671P"/>
    <property type="match status" value="1"/>
</dbReference>
<accession>A0A067TAI2</accession>
<proteinExistence type="predicted"/>
<protein>
    <submittedName>
        <fullName evidence="1">Uncharacterized protein</fullName>
    </submittedName>
</protein>
<dbReference type="EMBL" id="KL142372">
    <property type="protein sequence ID" value="KDR80161.1"/>
    <property type="molecule type" value="Genomic_DNA"/>
</dbReference>
<evidence type="ECO:0000313" key="1">
    <source>
        <dbReference type="EMBL" id="KDR80161.1"/>
    </source>
</evidence>
<reference evidence="2" key="1">
    <citation type="journal article" date="2014" name="Proc. Natl. Acad. Sci. U.S.A.">
        <title>Extensive sampling of basidiomycete genomes demonstrates inadequacy of the white-rot/brown-rot paradigm for wood decay fungi.</title>
        <authorList>
            <person name="Riley R."/>
            <person name="Salamov A.A."/>
            <person name="Brown D.W."/>
            <person name="Nagy L.G."/>
            <person name="Floudas D."/>
            <person name="Held B.W."/>
            <person name="Levasseur A."/>
            <person name="Lombard V."/>
            <person name="Morin E."/>
            <person name="Otillar R."/>
            <person name="Lindquist E.A."/>
            <person name="Sun H."/>
            <person name="LaButti K.M."/>
            <person name="Schmutz J."/>
            <person name="Jabbour D."/>
            <person name="Luo H."/>
            <person name="Baker S.E."/>
            <person name="Pisabarro A.G."/>
            <person name="Walton J.D."/>
            <person name="Blanchette R.A."/>
            <person name="Henrissat B."/>
            <person name="Martin F."/>
            <person name="Cullen D."/>
            <person name="Hibbett D.S."/>
            <person name="Grigoriev I.V."/>
        </authorList>
    </citation>
    <scope>NUCLEOTIDE SEQUENCE [LARGE SCALE GENOMIC DNA]</scope>
    <source>
        <strain evidence="2">CBS 339.88</strain>
    </source>
</reference>
<sequence length="185" mass="20629">MFPDPNRPDLFYHFVHPPTPLSSSLPAFALSFLNRSPPNVDSPTVIGWLPAETYMTDTPESDQTKEASSTLGDFVGNPKFLSLLHESIKSGLKDGLDEIWENGAKQLQEGWMHIHGERNIPALGRIGDPDDIIGSVLVEASEIKYETYQPMPSYRVCTSDGVLQLTPGLTKHLHKTLVRYQKDNI</sequence>
<evidence type="ECO:0000313" key="2">
    <source>
        <dbReference type="Proteomes" id="UP000027222"/>
    </source>
</evidence>
<dbReference type="HOGENOM" id="CLU_080764_0_0_1"/>
<gene>
    <name evidence="1" type="ORF">GALMADRAFT_242422</name>
</gene>
<dbReference type="Proteomes" id="UP000027222">
    <property type="component" value="Unassembled WGS sequence"/>
</dbReference>
<dbReference type="STRING" id="685588.A0A067TAI2"/>
<dbReference type="OrthoDB" id="5397701at2759"/>
<keyword evidence="2" id="KW-1185">Reference proteome</keyword>
<dbReference type="PANTHER" id="PTHR37331:SF1">
    <property type="entry name" value="YALI0F11671P"/>
    <property type="match status" value="1"/>
</dbReference>
<dbReference type="AlphaFoldDB" id="A0A067TAI2"/>
<organism evidence="1 2">
    <name type="scientific">Galerina marginata (strain CBS 339.88)</name>
    <dbReference type="NCBI Taxonomy" id="685588"/>
    <lineage>
        <taxon>Eukaryota</taxon>
        <taxon>Fungi</taxon>
        <taxon>Dikarya</taxon>
        <taxon>Basidiomycota</taxon>
        <taxon>Agaricomycotina</taxon>
        <taxon>Agaricomycetes</taxon>
        <taxon>Agaricomycetidae</taxon>
        <taxon>Agaricales</taxon>
        <taxon>Agaricineae</taxon>
        <taxon>Strophariaceae</taxon>
        <taxon>Galerina</taxon>
    </lineage>
</organism>